<evidence type="ECO:0000256" key="1">
    <source>
        <dbReference type="SAM" id="MobiDB-lite"/>
    </source>
</evidence>
<keyword evidence="4" id="KW-1185">Reference proteome</keyword>
<sequence length="222" mass="24515">MPAAQSHASRLVFAVLLGELLALALLRLGFRVESSLVAGAALLALIAVGPVVFDAMRLRLPRVLRGAGRRARGLVGLRWFRFRLVHMLVLTTLLAVLLGWDAYRRAYVARETGRIAGRWVMVDHEGRPLELNGEPIVVDFNLGEFRVDPRATPRHIDFISARGSDHGIYAWEGDRLKVMHASGWSRPASFEDTTEDLKSIPGGAGKAGSITTYQLRRPAESR</sequence>
<organism evidence="3 4">
    <name type="scientific">Pseudobythopirellula maris</name>
    <dbReference type="NCBI Taxonomy" id="2527991"/>
    <lineage>
        <taxon>Bacteria</taxon>
        <taxon>Pseudomonadati</taxon>
        <taxon>Planctomycetota</taxon>
        <taxon>Planctomycetia</taxon>
        <taxon>Pirellulales</taxon>
        <taxon>Lacipirellulaceae</taxon>
        <taxon>Pseudobythopirellula</taxon>
    </lineage>
</organism>
<feature type="transmembrane region" description="Helical" evidence="2">
    <location>
        <begin position="79"/>
        <end position="100"/>
    </location>
</feature>
<protein>
    <submittedName>
        <fullName evidence="3">Uncharacterized protein</fullName>
    </submittedName>
</protein>
<evidence type="ECO:0000256" key="2">
    <source>
        <dbReference type="SAM" id="Phobius"/>
    </source>
</evidence>
<dbReference type="AlphaFoldDB" id="A0A5C5ZFD7"/>
<reference evidence="3 4" key="1">
    <citation type="submission" date="2019-02" db="EMBL/GenBank/DDBJ databases">
        <title>Deep-cultivation of Planctomycetes and their phenomic and genomic characterization uncovers novel biology.</title>
        <authorList>
            <person name="Wiegand S."/>
            <person name="Jogler M."/>
            <person name="Boedeker C."/>
            <person name="Pinto D."/>
            <person name="Vollmers J."/>
            <person name="Rivas-Marin E."/>
            <person name="Kohn T."/>
            <person name="Peeters S.H."/>
            <person name="Heuer A."/>
            <person name="Rast P."/>
            <person name="Oberbeckmann S."/>
            <person name="Bunk B."/>
            <person name="Jeske O."/>
            <person name="Meyerdierks A."/>
            <person name="Storesund J.E."/>
            <person name="Kallscheuer N."/>
            <person name="Luecker S."/>
            <person name="Lage O.M."/>
            <person name="Pohl T."/>
            <person name="Merkel B.J."/>
            <person name="Hornburger P."/>
            <person name="Mueller R.-W."/>
            <person name="Bruemmer F."/>
            <person name="Labrenz M."/>
            <person name="Spormann A.M."/>
            <person name="Op Den Camp H."/>
            <person name="Overmann J."/>
            <person name="Amann R."/>
            <person name="Jetten M.S.M."/>
            <person name="Mascher T."/>
            <person name="Medema M.H."/>
            <person name="Devos D.P."/>
            <person name="Kaster A.-K."/>
            <person name="Ovreas L."/>
            <person name="Rohde M."/>
            <person name="Galperin M.Y."/>
            <person name="Jogler C."/>
        </authorList>
    </citation>
    <scope>NUCLEOTIDE SEQUENCE [LARGE SCALE GENOMIC DNA]</scope>
    <source>
        <strain evidence="3 4">Mal64</strain>
    </source>
</reference>
<feature type="transmembrane region" description="Helical" evidence="2">
    <location>
        <begin position="12"/>
        <end position="30"/>
    </location>
</feature>
<keyword evidence="2" id="KW-1133">Transmembrane helix</keyword>
<gene>
    <name evidence="3" type="ORF">Mal64_39090</name>
</gene>
<feature type="transmembrane region" description="Helical" evidence="2">
    <location>
        <begin position="36"/>
        <end position="58"/>
    </location>
</feature>
<keyword evidence="2" id="KW-0472">Membrane</keyword>
<proteinExistence type="predicted"/>
<evidence type="ECO:0000313" key="3">
    <source>
        <dbReference type="EMBL" id="TWT86169.1"/>
    </source>
</evidence>
<comment type="caution">
    <text evidence="3">The sequence shown here is derived from an EMBL/GenBank/DDBJ whole genome shotgun (WGS) entry which is preliminary data.</text>
</comment>
<dbReference type="Proteomes" id="UP000315440">
    <property type="component" value="Unassembled WGS sequence"/>
</dbReference>
<keyword evidence="2" id="KW-0812">Transmembrane</keyword>
<feature type="region of interest" description="Disordered" evidence="1">
    <location>
        <begin position="192"/>
        <end position="222"/>
    </location>
</feature>
<name>A0A5C5ZFD7_9BACT</name>
<dbReference type="RefSeq" id="WP_146403461.1">
    <property type="nucleotide sequence ID" value="NZ_SJPQ01000006.1"/>
</dbReference>
<accession>A0A5C5ZFD7</accession>
<evidence type="ECO:0000313" key="4">
    <source>
        <dbReference type="Proteomes" id="UP000315440"/>
    </source>
</evidence>
<dbReference type="EMBL" id="SJPQ01000006">
    <property type="protein sequence ID" value="TWT86169.1"/>
    <property type="molecule type" value="Genomic_DNA"/>
</dbReference>